<dbReference type="PROSITE" id="PS50090">
    <property type="entry name" value="MYB_LIKE"/>
    <property type="match status" value="1"/>
</dbReference>
<evidence type="ECO:0000256" key="1">
    <source>
        <dbReference type="SAM" id="MobiDB-lite"/>
    </source>
</evidence>
<dbReference type="AlphaFoldDB" id="A0AA88W2M1"/>
<dbReference type="Proteomes" id="UP001188597">
    <property type="component" value="Unassembled WGS sequence"/>
</dbReference>
<feature type="region of interest" description="Disordered" evidence="1">
    <location>
        <begin position="1"/>
        <end position="32"/>
    </location>
</feature>
<dbReference type="PANTHER" id="PTHR47211">
    <property type="entry name" value="TRIHELIX TRANSCRIPTION FACTOR ASR3"/>
    <property type="match status" value="1"/>
</dbReference>
<gene>
    <name evidence="3" type="ORF">RJ639_003839</name>
</gene>
<dbReference type="InterPro" id="IPR001005">
    <property type="entry name" value="SANT/Myb"/>
</dbReference>
<dbReference type="CDD" id="cd12203">
    <property type="entry name" value="GT1"/>
    <property type="match status" value="1"/>
</dbReference>
<feature type="domain" description="Myb-like" evidence="2">
    <location>
        <begin position="35"/>
        <end position="101"/>
    </location>
</feature>
<evidence type="ECO:0000259" key="2">
    <source>
        <dbReference type="PROSITE" id="PS50090"/>
    </source>
</evidence>
<comment type="caution">
    <text evidence="3">The sequence shown here is derived from an EMBL/GenBank/DDBJ whole genome shotgun (WGS) entry which is preliminary data.</text>
</comment>
<proteinExistence type="predicted"/>
<organism evidence="3 4">
    <name type="scientific">Escallonia herrerae</name>
    <dbReference type="NCBI Taxonomy" id="1293975"/>
    <lineage>
        <taxon>Eukaryota</taxon>
        <taxon>Viridiplantae</taxon>
        <taxon>Streptophyta</taxon>
        <taxon>Embryophyta</taxon>
        <taxon>Tracheophyta</taxon>
        <taxon>Spermatophyta</taxon>
        <taxon>Magnoliopsida</taxon>
        <taxon>eudicotyledons</taxon>
        <taxon>Gunneridae</taxon>
        <taxon>Pentapetalae</taxon>
        <taxon>asterids</taxon>
        <taxon>campanulids</taxon>
        <taxon>Escalloniales</taxon>
        <taxon>Escalloniaceae</taxon>
        <taxon>Escallonia</taxon>
    </lineage>
</organism>
<sequence>MALERLSLAPAPVDGEKDAAPNGGDDGNKAPRLPRWTRQEILVLIQGKRVAENRVRRGRTAGLAFGSGQVEPKWASVSSYCKRHGVNRGPVQCRKRWSNLAGDYKKIKEWESQIKEETESFWVMRNDLRRERKLPGFFDREVYDILDGGGSPAAAMAAPTELALALTPSTATAAEEEVEAEVVFDSGRSAAADDGLFSDFEQSGHEEVGASPEKELPPVKEAPATSVPAPTPISGAVGAKVLPRILCKVDGTATILIPFIALGLYFTNAVPEALKRATHEKPPTSNPEIGTPHDGRKRKRFTVDGDEETSLQHQLVEALERNGRLLTSQLEAQNTNSQLDREQRKDHVNSLVTVLNKLADAFGRIADKL</sequence>
<feature type="compositionally biased region" description="Basic and acidic residues" evidence="1">
    <location>
        <begin position="203"/>
        <end position="218"/>
    </location>
</feature>
<evidence type="ECO:0000313" key="3">
    <source>
        <dbReference type="EMBL" id="KAK3018169.1"/>
    </source>
</evidence>
<accession>A0AA88W2M1</accession>
<dbReference type="PANTHER" id="PTHR47211:SF2">
    <property type="entry name" value="TRIHELIX TRANSCRIPTION FACTOR ASR3"/>
    <property type="match status" value="1"/>
</dbReference>
<evidence type="ECO:0000313" key="4">
    <source>
        <dbReference type="Proteomes" id="UP001188597"/>
    </source>
</evidence>
<dbReference type="InterPro" id="IPR044822">
    <property type="entry name" value="Myb_DNA-bind_4"/>
</dbReference>
<reference evidence="3" key="1">
    <citation type="submission" date="2022-12" db="EMBL/GenBank/DDBJ databases">
        <title>Draft genome assemblies for two species of Escallonia (Escalloniales).</title>
        <authorList>
            <person name="Chanderbali A."/>
            <person name="Dervinis C."/>
            <person name="Anghel I."/>
            <person name="Soltis D."/>
            <person name="Soltis P."/>
            <person name="Zapata F."/>
        </authorList>
    </citation>
    <scope>NUCLEOTIDE SEQUENCE</scope>
    <source>
        <strain evidence="3">UCBG64.0493</strain>
        <tissue evidence="3">Leaf</tissue>
    </source>
</reference>
<keyword evidence="4" id="KW-1185">Reference proteome</keyword>
<protein>
    <recommendedName>
        <fullName evidence="2">Myb-like domain-containing protein</fullName>
    </recommendedName>
</protein>
<dbReference type="FunFam" id="1.10.10.60:FF:000470">
    <property type="entry name" value="Trihelix transcription factor ASR3"/>
    <property type="match status" value="1"/>
</dbReference>
<dbReference type="EMBL" id="JAVXUP010000953">
    <property type="protein sequence ID" value="KAK3018169.1"/>
    <property type="molecule type" value="Genomic_DNA"/>
</dbReference>
<dbReference type="Gene3D" id="1.10.10.60">
    <property type="entry name" value="Homeodomain-like"/>
    <property type="match status" value="1"/>
</dbReference>
<feature type="region of interest" description="Disordered" evidence="1">
    <location>
        <begin position="276"/>
        <end position="299"/>
    </location>
</feature>
<dbReference type="Pfam" id="PF13837">
    <property type="entry name" value="Myb_DNA-bind_4"/>
    <property type="match status" value="1"/>
</dbReference>
<name>A0AA88W2M1_9ASTE</name>
<feature type="region of interest" description="Disordered" evidence="1">
    <location>
        <begin position="203"/>
        <end position="227"/>
    </location>
</feature>